<keyword evidence="8" id="KW-1185">Reference proteome</keyword>
<keyword evidence="3" id="KW-0862">Zinc</keyword>
<gene>
    <name evidence="7" type="ORF">ACAOBT_LOCUS20524</name>
</gene>
<dbReference type="Pfam" id="PF05485">
    <property type="entry name" value="THAP"/>
    <property type="match status" value="1"/>
</dbReference>
<comment type="caution">
    <text evidence="7">The sequence shown here is derived from an EMBL/GenBank/DDBJ whole genome shotgun (WGS) entry which is preliminary data.</text>
</comment>
<sequence>MEMSPCMCLVDRRQTGNGAKCIYKNCKNKYYKVAGKGIRFFRVPKEDARCRQWLKACGRVDLIKETLRHPKRTRRIGFVQLILSSTCTTVQQK</sequence>
<feature type="domain" description="THAP-type" evidence="6">
    <location>
        <begin position="17"/>
        <end position="93"/>
    </location>
</feature>
<protein>
    <recommendedName>
        <fullName evidence="6">THAP-type domain-containing protein</fullName>
    </recommendedName>
</protein>
<dbReference type="GO" id="GO:0008270">
    <property type="term" value="F:zinc ion binding"/>
    <property type="evidence" value="ECO:0007669"/>
    <property type="project" value="UniProtKB-KW"/>
</dbReference>
<accession>A0A9P0PP43</accession>
<organism evidence="7 8">
    <name type="scientific">Acanthoscelides obtectus</name>
    <name type="common">Bean weevil</name>
    <name type="synonym">Bruchus obtectus</name>
    <dbReference type="NCBI Taxonomy" id="200917"/>
    <lineage>
        <taxon>Eukaryota</taxon>
        <taxon>Metazoa</taxon>
        <taxon>Ecdysozoa</taxon>
        <taxon>Arthropoda</taxon>
        <taxon>Hexapoda</taxon>
        <taxon>Insecta</taxon>
        <taxon>Pterygota</taxon>
        <taxon>Neoptera</taxon>
        <taxon>Endopterygota</taxon>
        <taxon>Coleoptera</taxon>
        <taxon>Polyphaga</taxon>
        <taxon>Cucujiformia</taxon>
        <taxon>Chrysomeloidea</taxon>
        <taxon>Chrysomelidae</taxon>
        <taxon>Bruchinae</taxon>
        <taxon>Bruchini</taxon>
        <taxon>Acanthoscelides</taxon>
    </lineage>
</organism>
<dbReference type="EMBL" id="CAKOFQ010007126">
    <property type="protein sequence ID" value="CAH1991870.1"/>
    <property type="molecule type" value="Genomic_DNA"/>
</dbReference>
<evidence type="ECO:0000256" key="5">
    <source>
        <dbReference type="PROSITE-ProRule" id="PRU00309"/>
    </source>
</evidence>
<proteinExistence type="predicted"/>
<keyword evidence="1" id="KW-0479">Metal-binding</keyword>
<evidence type="ECO:0000256" key="1">
    <source>
        <dbReference type="ARBA" id="ARBA00022723"/>
    </source>
</evidence>
<evidence type="ECO:0000256" key="4">
    <source>
        <dbReference type="ARBA" id="ARBA00023125"/>
    </source>
</evidence>
<dbReference type="AlphaFoldDB" id="A0A9P0PP43"/>
<evidence type="ECO:0000256" key="3">
    <source>
        <dbReference type="ARBA" id="ARBA00022833"/>
    </source>
</evidence>
<dbReference type="OrthoDB" id="6722241at2759"/>
<dbReference type="SUPFAM" id="SSF57716">
    <property type="entry name" value="Glucocorticoid receptor-like (DNA-binding domain)"/>
    <property type="match status" value="1"/>
</dbReference>
<dbReference type="GO" id="GO:0003677">
    <property type="term" value="F:DNA binding"/>
    <property type="evidence" value="ECO:0007669"/>
    <property type="project" value="UniProtKB-UniRule"/>
</dbReference>
<evidence type="ECO:0000259" key="6">
    <source>
        <dbReference type="PROSITE" id="PS50950"/>
    </source>
</evidence>
<dbReference type="InterPro" id="IPR006612">
    <property type="entry name" value="THAP_Znf"/>
</dbReference>
<name>A0A9P0PP43_ACAOB</name>
<dbReference type="Proteomes" id="UP001152888">
    <property type="component" value="Unassembled WGS sequence"/>
</dbReference>
<reference evidence="7" key="1">
    <citation type="submission" date="2022-03" db="EMBL/GenBank/DDBJ databases">
        <authorList>
            <person name="Sayadi A."/>
        </authorList>
    </citation>
    <scope>NUCLEOTIDE SEQUENCE</scope>
</reference>
<dbReference type="PROSITE" id="PS50950">
    <property type="entry name" value="ZF_THAP"/>
    <property type="match status" value="1"/>
</dbReference>
<evidence type="ECO:0000256" key="2">
    <source>
        <dbReference type="ARBA" id="ARBA00022771"/>
    </source>
</evidence>
<evidence type="ECO:0000313" key="8">
    <source>
        <dbReference type="Proteomes" id="UP001152888"/>
    </source>
</evidence>
<keyword evidence="4 5" id="KW-0238">DNA-binding</keyword>
<evidence type="ECO:0000313" key="7">
    <source>
        <dbReference type="EMBL" id="CAH1991870.1"/>
    </source>
</evidence>
<keyword evidence="2 5" id="KW-0863">Zinc-finger</keyword>